<comment type="caution">
    <text evidence="2">The sequence shown here is derived from an EMBL/GenBank/DDBJ whole genome shotgun (WGS) entry which is preliminary data.</text>
</comment>
<protein>
    <submittedName>
        <fullName evidence="2">Uncharacterized protein</fullName>
    </submittedName>
</protein>
<gene>
    <name evidence="2" type="ORF">V5O48_018702</name>
</gene>
<accession>A0ABR3EKE3</accession>
<sequence length="485" mass="55228">MIQRICLELLARITWLVDYAHRWEVSDVIANSENVQRPARVIGALAGNLELAQRLWGLGIPVWLVRELKDKDPHLRVLKWVDSPDPLESLSQRTGGFRLSLQDTEPPNPAVWTGRISLKNLDRYEIMSRELRKAAMAHLYEEDGPTNEPSSSAAASASTSERPRKRQRLDPQVPPPPPPTTRVKFNEVQSPIMPLSLPFWKQASEFVGQRFNPNEHKLPLGYFLPDPQMIAVCGLESGRFETRIAYIQVWLKLRHVLCYRLRTPAVQPMGPSRWRTVLGIEKMGFKERKAAKQKAEVEEMLVETLKSGNLESTVDIAHLGTAKVLWKNDPIDVANAPNAVLQEILWELFEIGFRYEVLLMDRKYYGGQLPRDEREPNLLVSLLRQGSIIPFSLKEGREGFAAAELLPRCVAIWLFLEAMADWTGVRKLPDSLQRGSAVYKRIDPRQTAVITTREADKIEYAAARHYISCFANTFGRAPILPHRLP</sequence>
<dbReference type="Proteomes" id="UP001465976">
    <property type="component" value="Unassembled WGS sequence"/>
</dbReference>
<feature type="region of interest" description="Disordered" evidence="1">
    <location>
        <begin position="142"/>
        <end position="184"/>
    </location>
</feature>
<name>A0ABR3EKE3_9AGAR</name>
<feature type="compositionally biased region" description="Low complexity" evidence="1">
    <location>
        <begin position="150"/>
        <end position="160"/>
    </location>
</feature>
<evidence type="ECO:0000313" key="2">
    <source>
        <dbReference type="EMBL" id="KAL0563367.1"/>
    </source>
</evidence>
<organism evidence="2 3">
    <name type="scientific">Marasmius crinis-equi</name>
    <dbReference type="NCBI Taxonomy" id="585013"/>
    <lineage>
        <taxon>Eukaryota</taxon>
        <taxon>Fungi</taxon>
        <taxon>Dikarya</taxon>
        <taxon>Basidiomycota</taxon>
        <taxon>Agaricomycotina</taxon>
        <taxon>Agaricomycetes</taxon>
        <taxon>Agaricomycetidae</taxon>
        <taxon>Agaricales</taxon>
        <taxon>Marasmiineae</taxon>
        <taxon>Marasmiaceae</taxon>
        <taxon>Marasmius</taxon>
    </lineage>
</organism>
<dbReference type="EMBL" id="JBAHYK010003604">
    <property type="protein sequence ID" value="KAL0563367.1"/>
    <property type="molecule type" value="Genomic_DNA"/>
</dbReference>
<evidence type="ECO:0000313" key="3">
    <source>
        <dbReference type="Proteomes" id="UP001465976"/>
    </source>
</evidence>
<keyword evidence="3" id="KW-1185">Reference proteome</keyword>
<evidence type="ECO:0000256" key="1">
    <source>
        <dbReference type="SAM" id="MobiDB-lite"/>
    </source>
</evidence>
<proteinExistence type="predicted"/>
<reference evidence="2 3" key="1">
    <citation type="submission" date="2024-02" db="EMBL/GenBank/DDBJ databases">
        <title>A draft genome for the cacao thread blight pathogen Marasmius crinis-equi.</title>
        <authorList>
            <person name="Cohen S.P."/>
            <person name="Baruah I.K."/>
            <person name="Amoako-Attah I."/>
            <person name="Bukari Y."/>
            <person name="Meinhardt L.W."/>
            <person name="Bailey B.A."/>
        </authorList>
    </citation>
    <scope>NUCLEOTIDE SEQUENCE [LARGE SCALE GENOMIC DNA]</scope>
    <source>
        <strain evidence="2 3">GH-76</strain>
    </source>
</reference>